<dbReference type="RefSeq" id="XP_003036136.1">
    <property type="nucleotide sequence ID" value="XM_003036090.1"/>
</dbReference>
<gene>
    <name evidence="2" type="ORF">SCHCODRAFT_232768</name>
</gene>
<feature type="transmembrane region" description="Helical" evidence="1">
    <location>
        <begin position="14"/>
        <end position="35"/>
    </location>
</feature>
<evidence type="ECO:0000313" key="3">
    <source>
        <dbReference type="Proteomes" id="UP000007431"/>
    </source>
</evidence>
<keyword evidence="1" id="KW-0472">Membrane</keyword>
<dbReference type="GeneID" id="9597147"/>
<evidence type="ECO:0000256" key="1">
    <source>
        <dbReference type="SAM" id="Phobius"/>
    </source>
</evidence>
<keyword evidence="1" id="KW-1133">Transmembrane helix</keyword>
<dbReference type="InParanoid" id="D8PT12"/>
<sequence>MPSVEVDMQGVSPWVAYTSIALAVVSIFAMVLYLLSPPNLLKICGHGQTMTHARLSNVPEECSIPSNRPSTLDVPTLVELHESLAKLDERKHELEGAVWGQRRNPIARMLPTIPFSVAAIRLWWGYYSLEKDVRVFSHHHRLPIDDQHAEATASTSAAPVAVPNAIAATFGIGDG</sequence>
<dbReference type="HOGENOM" id="CLU_1533447_0_0_1"/>
<keyword evidence="3" id="KW-1185">Reference proteome</keyword>
<dbReference type="Proteomes" id="UP000007431">
    <property type="component" value="Unassembled WGS sequence"/>
</dbReference>
<dbReference type="EMBL" id="GL377303">
    <property type="protein sequence ID" value="EFJ01234.1"/>
    <property type="molecule type" value="Genomic_DNA"/>
</dbReference>
<keyword evidence="1" id="KW-0812">Transmembrane</keyword>
<protein>
    <submittedName>
        <fullName evidence="2">Uncharacterized protein</fullName>
    </submittedName>
</protein>
<reference evidence="2 3" key="1">
    <citation type="journal article" date="2010" name="Nat. Biotechnol.">
        <title>Genome sequence of the model mushroom Schizophyllum commune.</title>
        <authorList>
            <person name="Ohm R.A."/>
            <person name="de Jong J.F."/>
            <person name="Lugones L.G."/>
            <person name="Aerts A."/>
            <person name="Kothe E."/>
            <person name="Stajich J.E."/>
            <person name="de Vries R.P."/>
            <person name="Record E."/>
            <person name="Levasseur A."/>
            <person name="Baker S.E."/>
            <person name="Bartholomew K.A."/>
            <person name="Coutinho P.M."/>
            <person name="Erdmann S."/>
            <person name="Fowler T.J."/>
            <person name="Gathman A.C."/>
            <person name="Lombard V."/>
            <person name="Henrissat B."/>
            <person name="Knabe N."/>
            <person name="Kuees U."/>
            <person name="Lilly W.W."/>
            <person name="Lindquist E."/>
            <person name="Lucas S."/>
            <person name="Magnuson J.K."/>
            <person name="Piumi F."/>
            <person name="Raudaskoski M."/>
            <person name="Salamov A."/>
            <person name="Schmutz J."/>
            <person name="Schwarze F.W.M.R."/>
            <person name="vanKuyk P.A."/>
            <person name="Horton J.S."/>
            <person name="Grigoriev I.V."/>
            <person name="Woesten H.A.B."/>
        </authorList>
    </citation>
    <scope>NUCLEOTIDE SEQUENCE [LARGE SCALE GENOMIC DNA]</scope>
    <source>
        <strain evidence="3">H4-8 / FGSC 9210</strain>
    </source>
</reference>
<dbReference type="KEGG" id="scm:SCHCO_02524062"/>
<dbReference type="AlphaFoldDB" id="D8PT12"/>
<proteinExistence type="predicted"/>
<dbReference type="OrthoDB" id="10351950at2759"/>
<accession>D8PT12</accession>
<organism evidence="3">
    <name type="scientific">Schizophyllum commune (strain H4-8 / FGSC 9210)</name>
    <name type="common">Split gill fungus</name>
    <dbReference type="NCBI Taxonomy" id="578458"/>
    <lineage>
        <taxon>Eukaryota</taxon>
        <taxon>Fungi</taxon>
        <taxon>Dikarya</taxon>
        <taxon>Basidiomycota</taxon>
        <taxon>Agaricomycotina</taxon>
        <taxon>Agaricomycetes</taxon>
        <taxon>Agaricomycetidae</taxon>
        <taxon>Agaricales</taxon>
        <taxon>Schizophyllaceae</taxon>
        <taxon>Schizophyllum</taxon>
    </lineage>
</organism>
<name>D8PT12_SCHCM</name>
<evidence type="ECO:0000313" key="2">
    <source>
        <dbReference type="EMBL" id="EFJ01234.1"/>
    </source>
</evidence>
<dbReference type="VEuPathDB" id="FungiDB:SCHCODRAFT_02524062"/>